<evidence type="ECO:0000259" key="10">
    <source>
        <dbReference type="PROSITE" id="PS50928"/>
    </source>
</evidence>
<feature type="transmembrane region" description="Helical" evidence="9">
    <location>
        <begin position="20"/>
        <end position="43"/>
    </location>
</feature>
<dbReference type="InterPro" id="IPR010065">
    <property type="entry name" value="AA_ABC_transptr_permease_3TM"/>
</dbReference>
<feature type="domain" description="ABC transmembrane type-1" evidence="10">
    <location>
        <begin position="19"/>
        <end position="208"/>
    </location>
</feature>
<accession>A0A841PQR5</accession>
<evidence type="ECO:0000256" key="7">
    <source>
        <dbReference type="ARBA" id="ARBA00022989"/>
    </source>
</evidence>
<feature type="transmembrane region" description="Helical" evidence="9">
    <location>
        <begin position="189"/>
        <end position="208"/>
    </location>
</feature>
<dbReference type="InterPro" id="IPR000515">
    <property type="entry name" value="MetI-like"/>
</dbReference>
<keyword evidence="12" id="KW-1185">Reference proteome</keyword>
<evidence type="ECO:0000256" key="8">
    <source>
        <dbReference type="ARBA" id="ARBA00023136"/>
    </source>
</evidence>
<organism evidence="11 12">
    <name type="scientific">Geomicrobium halophilum</name>
    <dbReference type="NCBI Taxonomy" id="549000"/>
    <lineage>
        <taxon>Bacteria</taxon>
        <taxon>Bacillati</taxon>
        <taxon>Bacillota</taxon>
        <taxon>Bacilli</taxon>
        <taxon>Bacillales</taxon>
        <taxon>Geomicrobium</taxon>
    </lineage>
</organism>
<comment type="subcellular location">
    <subcellularLocation>
        <location evidence="1 9">Cell membrane</location>
        <topology evidence="1 9">Multi-pass membrane protein</topology>
    </subcellularLocation>
</comment>
<evidence type="ECO:0000256" key="3">
    <source>
        <dbReference type="ARBA" id="ARBA00022448"/>
    </source>
</evidence>
<dbReference type="PANTHER" id="PTHR30614">
    <property type="entry name" value="MEMBRANE COMPONENT OF AMINO ACID ABC TRANSPORTER"/>
    <property type="match status" value="1"/>
</dbReference>
<dbReference type="AlphaFoldDB" id="A0A841PQR5"/>
<keyword evidence="8 9" id="KW-0472">Membrane</keyword>
<keyword evidence="3 9" id="KW-0813">Transport</keyword>
<feature type="transmembrane region" description="Helical" evidence="9">
    <location>
        <begin position="136"/>
        <end position="156"/>
    </location>
</feature>
<keyword evidence="6" id="KW-0029">Amino-acid transport</keyword>
<evidence type="ECO:0000313" key="12">
    <source>
        <dbReference type="Proteomes" id="UP000568839"/>
    </source>
</evidence>
<feature type="transmembrane region" description="Helical" evidence="9">
    <location>
        <begin position="84"/>
        <end position="105"/>
    </location>
</feature>
<evidence type="ECO:0000256" key="2">
    <source>
        <dbReference type="ARBA" id="ARBA00010072"/>
    </source>
</evidence>
<dbReference type="EMBL" id="JACHHJ010000005">
    <property type="protein sequence ID" value="MBB6451130.1"/>
    <property type="molecule type" value="Genomic_DNA"/>
</dbReference>
<evidence type="ECO:0000256" key="4">
    <source>
        <dbReference type="ARBA" id="ARBA00022475"/>
    </source>
</evidence>
<dbReference type="PROSITE" id="PS50928">
    <property type="entry name" value="ABC_TM1"/>
    <property type="match status" value="1"/>
</dbReference>
<dbReference type="InterPro" id="IPR043429">
    <property type="entry name" value="ArtM/GltK/GlnP/TcyL/YhdX-like"/>
</dbReference>
<gene>
    <name evidence="11" type="ORF">HNR44_003124</name>
</gene>
<keyword evidence="5 9" id="KW-0812">Transmembrane</keyword>
<dbReference type="Gene3D" id="1.10.3720.10">
    <property type="entry name" value="MetI-like"/>
    <property type="match status" value="1"/>
</dbReference>
<dbReference type="RefSeq" id="WP_184405206.1">
    <property type="nucleotide sequence ID" value="NZ_JACHHJ010000005.1"/>
</dbReference>
<dbReference type="PANTHER" id="PTHR30614:SF20">
    <property type="entry name" value="GLUTAMINE TRANSPORT SYSTEM PERMEASE PROTEIN GLNP"/>
    <property type="match status" value="1"/>
</dbReference>
<keyword evidence="7 9" id="KW-1133">Transmembrane helix</keyword>
<dbReference type="SUPFAM" id="SSF161098">
    <property type="entry name" value="MetI-like"/>
    <property type="match status" value="1"/>
</dbReference>
<feature type="transmembrane region" description="Helical" evidence="9">
    <location>
        <begin position="55"/>
        <end position="78"/>
    </location>
</feature>
<reference evidence="11 12" key="1">
    <citation type="submission" date="2020-08" db="EMBL/GenBank/DDBJ databases">
        <title>Genomic Encyclopedia of Type Strains, Phase IV (KMG-IV): sequencing the most valuable type-strain genomes for metagenomic binning, comparative biology and taxonomic classification.</title>
        <authorList>
            <person name="Goeker M."/>
        </authorList>
    </citation>
    <scope>NUCLEOTIDE SEQUENCE [LARGE SCALE GENOMIC DNA]</scope>
    <source>
        <strain evidence="11 12">DSM 21769</strain>
    </source>
</reference>
<dbReference type="GO" id="GO:0022857">
    <property type="term" value="F:transmembrane transporter activity"/>
    <property type="evidence" value="ECO:0007669"/>
    <property type="project" value="InterPro"/>
</dbReference>
<comment type="caution">
    <text evidence="11">The sequence shown here is derived from an EMBL/GenBank/DDBJ whole genome shotgun (WGS) entry which is preliminary data.</text>
</comment>
<name>A0A841PQR5_9BACL</name>
<evidence type="ECO:0000256" key="1">
    <source>
        <dbReference type="ARBA" id="ARBA00004651"/>
    </source>
</evidence>
<evidence type="ECO:0000256" key="5">
    <source>
        <dbReference type="ARBA" id="ARBA00022692"/>
    </source>
</evidence>
<protein>
    <submittedName>
        <fullName evidence="11">Glutamine transport system permease protein</fullName>
    </submittedName>
</protein>
<dbReference type="GO" id="GO:0043190">
    <property type="term" value="C:ATP-binding cassette (ABC) transporter complex"/>
    <property type="evidence" value="ECO:0007669"/>
    <property type="project" value="InterPro"/>
</dbReference>
<dbReference type="Pfam" id="PF00528">
    <property type="entry name" value="BPD_transp_1"/>
    <property type="match status" value="1"/>
</dbReference>
<dbReference type="CDD" id="cd06261">
    <property type="entry name" value="TM_PBP2"/>
    <property type="match status" value="1"/>
</dbReference>
<sequence>MNLNPEAFVDIIPYLVTGLWYTLIITLVGVALGCVLGTIFGLMRLSKNGFIKAIASIYVEVLRGTPLLAQIFFFHFGIPNLLGFNLDALVSAIVVIAINSGAYIAEIVRGGVQSVDQGQIEAGRSLGLNSRQTMRYIIWPQALKIMIPPFGNQFIISLKDTSLLSSIAVAELMYQAQTYSSITFDAFEAYFMVCLFYLMITIPASLLLRYTERRLERS</sequence>
<comment type="similarity">
    <text evidence="2">Belongs to the binding-protein-dependent transport system permease family. HisMQ subfamily.</text>
</comment>
<proteinExistence type="inferred from homology"/>
<evidence type="ECO:0000256" key="6">
    <source>
        <dbReference type="ARBA" id="ARBA00022970"/>
    </source>
</evidence>
<keyword evidence="4" id="KW-1003">Cell membrane</keyword>
<dbReference type="FunFam" id="1.10.3720.10:FF:000033">
    <property type="entry name" value="Polar amino acid ABC transporter permease"/>
    <property type="match status" value="1"/>
</dbReference>
<dbReference type="NCBIfam" id="TIGR01726">
    <property type="entry name" value="HEQRo_perm_3TM"/>
    <property type="match status" value="1"/>
</dbReference>
<dbReference type="Proteomes" id="UP000568839">
    <property type="component" value="Unassembled WGS sequence"/>
</dbReference>
<dbReference type="InterPro" id="IPR035906">
    <property type="entry name" value="MetI-like_sf"/>
</dbReference>
<evidence type="ECO:0000256" key="9">
    <source>
        <dbReference type="RuleBase" id="RU363032"/>
    </source>
</evidence>
<dbReference type="GO" id="GO:0006865">
    <property type="term" value="P:amino acid transport"/>
    <property type="evidence" value="ECO:0007669"/>
    <property type="project" value="UniProtKB-KW"/>
</dbReference>
<evidence type="ECO:0000313" key="11">
    <source>
        <dbReference type="EMBL" id="MBB6451130.1"/>
    </source>
</evidence>